<keyword evidence="3" id="KW-1185">Reference proteome</keyword>
<dbReference type="EMBL" id="NRSG01000686">
    <property type="protein sequence ID" value="MBK1662689.1"/>
    <property type="molecule type" value="Genomic_DNA"/>
</dbReference>
<organism evidence="2 3">
    <name type="scientific">Paracraurococcus ruber</name>
    <dbReference type="NCBI Taxonomy" id="77675"/>
    <lineage>
        <taxon>Bacteria</taxon>
        <taxon>Pseudomonadati</taxon>
        <taxon>Pseudomonadota</taxon>
        <taxon>Alphaproteobacteria</taxon>
        <taxon>Acetobacterales</taxon>
        <taxon>Roseomonadaceae</taxon>
        <taxon>Paracraurococcus</taxon>
    </lineage>
</organism>
<dbReference type="SMART" id="SM00052">
    <property type="entry name" value="EAL"/>
    <property type="match status" value="1"/>
</dbReference>
<name>A0ABS1D9X2_9PROT</name>
<accession>A0ABS1D9X2</accession>
<dbReference type="PROSITE" id="PS50883">
    <property type="entry name" value="EAL"/>
    <property type="match status" value="1"/>
</dbReference>
<dbReference type="Proteomes" id="UP000697995">
    <property type="component" value="Unassembled WGS sequence"/>
</dbReference>
<dbReference type="PANTHER" id="PTHR33121:SF70">
    <property type="entry name" value="SIGNALING PROTEIN YKOW"/>
    <property type="match status" value="1"/>
</dbReference>
<evidence type="ECO:0000313" key="3">
    <source>
        <dbReference type="Proteomes" id="UP000697995"/>
    </source>
</evidence>
<dbReference type="InterPro" id="IPR050706">
    <property type="entry name" value="Cyclic-di-GMP_PDE-like"/>
</dbReference>
<sequence length="286" mass="29740">MPPEPPQGPPPRKPLDAAASLLDRGLRRRLASDLRGALGRSELTLHYQPRIRLADGAQVGAEALLRWRHAKRGDVAPAAFIPVAEGSDLIVALGAWVLRTAAAAAAARPALGRLSVNVSARQILTGALPGQVEAALAETGLPPERLELELTETLALPEGPEVVGLLRGLRDRGIGLALDDFGAGHASLGRLRRLPFSTLKFDHSLIAGLAEAGPDLAILRALRDLGRALGLRLVAEGVEQAAQRDLLAGLGVDEAQGFLFGVPAELEPCPAAPLAPATEGTTTGDA</sequence>
<dbReference type="InterPro" id="IPR001633">
    <property type="entry name" value="EAL_dom"/>
</dbReference>
<gene>
    <name evidence="2" type="ORF">CKO45_31435</name>
</gene>
<dbReference type="CDD" id="cd01948">
    <property type="entry name" value="EAL"/>
    <property type="match status" value="1"/>
</dbReference>
<proteinExistence type="predicted"/>
<reference evidence="2 3" key="1">
    <citation type="journal article" date="2020" name="Microorganisms">
        <title>Osmotic Adaptation and Compatible Solute Biosynthesis of Phototrophic Bacteria as Revealed from Genome Analyses.</title>
        <authorList>
            <person name="Imhoff J.F."/>
            <person name="Rahn T."/>
            <person name="Kunzel S."/>
            <person name="Keller A."/>
            <person name="Neulinger S.C."/>
        </authorList>
    </citation>
    <scope>NUCLEOTIDE SEQUENCE [LARGE SCALE GENOMIC DNA]</scope>
    <source>
        <strain evidence="2 3">DSM 15382</strain>
    </source>
</reference>
<evidence type="ECO:0000313" key="2">
    <source>
        <dbReference type="EMBL" id="MBK1662689.1"/>
    </source>
</evidence>
<feature type="domain" description="EAL" evidence="1">
    <location>
        <begin position="27"/>
        <end position="277"/>
    </location>
</feature>
<dbReference type="RefSeq" id="WP_133222000.1">
    <property type="nucleotide sequence ID" value="NZ_NRSG01000686.1"/>
</dbReference>
<dbReference type="SUPFAM" id="SSF141868">
    <property type="entry name" value="EAL domain-like"/>
    <property type="match status" value="1"/>
</dbReference>
<protein>
    <recommendedName>
        <fullName evidence="1">EAL domain-containing protein</fullName>
    </recommendedName>
</protein>
<dbReference type="Pfam" id="PF00563">
    <property type="entry name" value="EAL"/>
    <property type="match status" value="1"/>
</dbReference>
<dbReference type="Gene3D" id="3.20.20.450">
    <property type="entry name" value="EAL domain"/>
    <property type="match status" value="1"/>
</dbReference>
<dbReference type="PANTHER" id="PTHR33121">
    <property type="entry name" value="CYCLIC DI-GMP PHOSPHODIESTERASE PDEF"/>
    <property type="match status" value="1"/>
</dbReference>
<comment type="caution">
    <text evidence="2">The sequence shown here is derived from an EMBL/GenBank/DDBJ whole genome shotgun (WGS) entry which is preliminary data.</text>
</comment>
<dbReference type="InterPro" id="IPR035919">
    <property type="entry name" value="EAL_sf"/>
</dbReference>
<evidence type="ECO:0000259" key="1">
    <source>
        <dbReference type="PROSITE" id="PS50883"/>
    </source>
</evidence>